<gene>
    <name evidence="2" type="ORF">M9458_054173</name>
</gene>
<evidence type="ECO:0000256" key="1">
    <source>
        <dbReference type="SAM" id="SignalP"/>
    </source>
</evidence>
<comment type="caution">
    <text evidence="2">The sequence shown here is derived from an EMBL/GenBank/DDBJ whole genome shotgun (WGS) entry which is preliminary data.</text>
</comment>
<organism evidence="2 3">
    <name type="scientific">Cirrhinus mrigala</name>
    <name type="common">Mrigala</name>
    <dbReference type="NCBI Taxonomy" id="683832"/>
    <lineage>
        <taxon>Eukaryota</taxon>
        <taxon>Metazoa</taxon>
        <taxon>Chordata</taxon>
        <taxon>Craniata</taxon>
        <taxon>Vertebrata</taxon>
        <taxon>Euteleostomi</taxon>
        <taxon>Actinopterygii</taxon>
        <taxon>Neopterygii</taxon>
        <taxon>Teleostei</taxon>
        <taxon>Ostariophysi</taxon>
        <taxon>Cypriniformes</taxon>
        <taxon>Cyprinidae</taxon>
        <taxon>Labeoninae</taxon>
        <taxon>Labeonini</taxon>
        <taxon>Cirrhinus</taxon>
    </lineage>
</organism>
<keyword evidence="3" id="KW-1185">Reference proteome</keyword>
<reference evidence="2 3" key="1">
    <citation type="submission" date="2024-05" db="EMBL/GenBank/DDBJ databases">
        <title>Genome sequencing and assembly of Indian major carp, Cirrhinus mrigala (Hamilton, 1822).</title>
        <authorList>
            <person name="Mohindra V."/>
            <person name="Chowdhury L.M."/>
            <person name="Lal K."/>
            <person name="Jena J.K."/>
        </authorList>
    </citation>
    <scope>NUCLEOTIDE SEQUENCE [LARGE SCALE GENOMIC DNA]</scope>
    <source>
        <strain evidence="2">CM1030</strain>
        <tissue evidence="2">Blood</tissue>
    </source>
</reference>
<sequence>MQPLGVWTGLWLLWYIKLPGVADTASGLEEVPAFGSGQACVGPQRQHSDCGVHQSPGQCTLLSDVTTGPPSPTLEPAQTQVSLCHSHPGRTQSCDQYSLMTSFASRRVEALPSNSPADLESVRPGTGRSVRLTGIHSVVARPDRGTPLSTHALAHSWPRGLRKYAFPPVSLIAQMLCKVRKDEEQILLVALFWPNRTWFLELVLLSSIPPWCVPLRKDLLSQGKGTIWHPRPDLWNLHLWSLDATKRTPETLHPQWPTGRSVEPLKSVGFWALSMKMAFLIALTSVKRAGNLQVLSVNVLCMKFGPANSHIVLRTRLEYVPEVPTILIEQVVTVQAIPSQEGDPNLSCYAQSTFCTALCLFWWTAEGERCLQNRILHWIVDMIRIAYQARGLPCRLGVTATRPGTPLPQQPW</sequence>
<name>A0ABD0MLQ3_CIRMR</name>
<feature type="chain" id="PRO_5044879678" evidence="1">
    <location>
        <begin position="25"/>
        <end position="412"/>
    </location>
</feature>
<dbReference type="AlphaFoldDB" id="A0ABD0MLQ3"/>
<proteinExistence type="predicted"/>
<evidence type="ECO:0000313" key="3">
    <source>
        <dbReference type="Proteomes" id="UP001529510"/>
    </source>
</evidence>
<accession>A0ABD0MLQ3</accession>
<dbReference type="EMBL" id="JAMKFB020000292">
    <property type="protein sequence ID" value="KAL0150580.1"/>
    <property type="molecule type" value="Genomic_DNA"/>
</dbReference>
<feature type="signal peptide" evidence="1">
    <location>
        <begin position="1"/>
        <end position="24"/>
    </location>
</feature>
<dbReference type="Proteomes" id="UP001529510">
    <property type="component" value="Unassembled WGS sequence"/>
</dbReference>
<evidence type="ECO:0000313" key="2">
    <source>
        <dbReference type="EMBL" id="KAL0150580.1"/>
    </source>
</evidence>
<protein>
    <submittedName>
        <fullName evidence="2">Uncharacterized protein</fullName>
    </submittedName>
</protein>
<keyword evidence="1" id="KW-0732">Signal</keyword>